<dbReference type="PROSITE" id="PS50835">
    <property type="entry name" value="IG_LIKE"/>
    <property type="match status" value="1"/>
</dbReference>
<evidence type="ECO:0000256" key="1">
    <source>
        <dbReference type="SAM" id="MobiDB-lite"/>
    </source>
</evidence>
<dbReference type="Gene3D" id="2.60.40.10">
    <property type="entry name" value="Immunoglobulins"/>
    <property type="match status" value="1"/>
</dbReference>
<dbReference type="AlphaFoldDB" id="A0A9J6DAS6"/>
<reference evidence="3" key="2">
    <citation type="submission" date="2021-09" db="EMBL/GenBank/DDBJ databases">
        <authorList>
            <person name="Jia N."/>
            <person name="Wang J."/>
            <person name="Shi W."/>
            <person name="Du L."/>
            <person name="Sun Y."/>
            <person name="Zhan W."/>
            <person name="Jiang J."/>
            <person name="Wang Q."/>
            <person name="Zhang B."/>
            <person name="Ji P."/>
            <person name="Sakyi L.B."/>
            <person name="Cui X."/>
            <person name="Yuan T."/>
            <person name="Jiang B."/>
            <person name="Yang W."/>
            <person name="Lam T.T.-Y."/>
            <person name="Chang Q."/>
            <person name="Ding S."/>
            <person name="Wang X."/>
            <person name="Zhu J."/>
            <person name="Ruan X."/>
            <person name="Zhao L."/>
            <person name="Wei J."/>
            <person name="Que T."/>
            <person name="Du C."/>
            <person name="Cheng J."/>
            <person name="Dai P."/>
            <person name="Han X."/>
            <person name="Huang E."/>
            <person name="Gao Y."/>
            <person name="Liu J."/>
            <person name="Shao H."/>
            <person name="Ye R."/>
            <person name="Li L."/>
            <person name="Wei W."/>
            <person name="Wang X."/>
            <person name="Wang C."/>
            <person name="Huo Q."/>
            <person name="Li W."/>
            <person name="Guo W."/>
            <person name="Chen H."/>
            <person name="Chen S."/>
            <person name="Zhou L."/>
            <person name="Zhou L."/>
            <person name="Ni X."/>
            <person name="Tian J."/>
            <person name="Zhou Y."/>
            <person name="Sheng Y."/>
            <person name="Liu T."/>
            <person name="Pan Y."/>
            <person name="Xia L."/>
            <person name="Li J."/>
            <person name="Zhao F."/>
            <person name="Cao W."/>
        </authorList>
    </citation>
    <scope>NUCLEOTIDE SEQUENCE</scope>
    <source>
        <strain evidence="3">Rmic-2018</strain>
        <tissue evidence="3">Larvae</tissue>
    </source>
</reference>
<dbReference type="InterPro" id="IPR003598">
    <property type="entry name" value="Ig_sub2"/>
</dbReference>
<keyword evidence="4" id="KW-1185">Reference proteome</keyword>
<protein>
    <recommendedName>
        <fullName evidence="2">Ig-like domain-containing protein</fullName>
    </recommendedName>
</protein>
<dbReference type="PANTHER" id="PTHR47633:SF4">
    <property type="entry name" value="MYOPALLADIN ISOFORM X1"/>
    <property type="match status" value="1"/>
</dbReference>
<evidence type="ECO:0000313" key="4">
    <source>
        <dbReference type="Proteomes" id="UP000821866"/>
    </source>
</evidence>
<evidence type="ECO:0000259" key="2">
    <source>
        <dbReference type="PROSITE" id="PS50835"/>
    </source>
</evidence>
<reference evidence="3" key="1">
    <citation type="journal article" date="2020" name="Cell">
        <title>Large-Scale Comparative Analyses of Tick Genomes Elucidate Their Genetic Diversity and Vector Capacities.</title>
        <authorList>
            <consortium name="Tick Genome and Microbiome Consortium (TIGMIC)"/>
            <person name="Jia N."/>
            <person name="Wang J."/>
            <person name="Shi W."/>
            <person name="Du L."/>
            <person name="Sun Y."/>
            <person name="Zhan W."/>
            <person name="Jiang J.F."/>
            <person name="Wang Q."/>
            <person name="Zhang B."/>
            <person name="Ji P."/>
            <person name="Bell-Sakyi L."/>
            <person name="Cui X.M."/>
            <person name="Yuan T.T."/>
            <person name="Jiang B.G."/>
            <person name="Yang W.F."/>
            <person name="Lam T.T."/>
            <person name="Chang Q.C."/>
            <person name="Ding S.J."/>
            <person name="Wang X.J."/>
            <person name="Zhu J.G."/>
            <person name="Ruan X.D."/>
            <person name="Zhao L."/>
            <person name="Wei J.T."/>
            <person name="Ye R.Z."/>
            <person name="Que T.C."/>
            <person name="Du C.H."/>
            <person name="Zhou Y.H."/>
            <person name="Cheng J.X."/>
            <person name="Dai P.F."/>
            <person name="Guo W.B."/>
            <person name="Han X.H."/>
            <person name="Huang E.J."/>
            <person name="Li L.F."/>
            <person name="Wei W."/>
            <person name="Gao Y.C."/>
            <person name="Liu J.Z."/>
            <person name="Shao H.Z."/>
            <person name="Wang X."/>
            <person name="Wang C.C."/>
            <person name="Yang T.C."/>
            <person name="Huo Q.B."/>
            <person name="Li W."/>
            <person name="Chen H.Y."/>
            <person name="Chen S.E."/>
            <person name="Zhou L.G."/>
            <person name="Ni X.B."/>
            <person name="Tian J.H."/>
            <person name="Sheng Y."/>
            <person name="Liu T."/>
            <person name="Pan Y.S."/>
            <person name="Xia L.Y."/>
            <person name="Li J."/>
            <person name="Zhao F."/>
            <person name="Cao W.C."/>
        </authorList>
    </citation>
    <scope>NUCLEOTIDE SEQUENCE</scope>
    <source>
        <strain evidence="3">Rmic-2018</strain>
    </source>
</reference>
<dbReference type="VEuPathDB" id="VectorBase:LOC119176676"/>
<dbReference type="PANTHER" id="PTHR47633">
    <property type="entry name" value="IMMUNOGLOBULIN"/>
    <property type="match status" value="1"/>
</dbReference>
<dbReference type="InterPro" id="IPR036179">
    <property type="entry name" value="Ig-like_dom_sf"/>
</dbReference>
<comment type="caution">
    <text evidence="3">The sequence shown here is derived from an EMBL/GenBank/DDBJ whole genome shotgun (WGS) entry which is preliminary data.</text>
</comment>
<gene>
    <name evidence="3" type="ORF">HPB51_014016</name>
</gene>
<dbReference type="EMBL" id="JABSTU010000010">
    <property type="protein sequence ID" value="KAH8018950.1"/>
    <property type="molecule type" value="Genomic_DNA"/>
</dbReference>
<dbReference type="SMART" id="SM00408">
    <property type="entry name" value="IGc2"/>
    <property type="match status" value="1"/>
</dbReference>
<proteinExistence type="predicted"/>
<feature type="region of interest" description="Disordered" evidence="1">
    <location>
        <begin position="1"/>
        <end position="34"/>
    </location>
</feature>
<organism evidence="3 4">
    <name type="scientific">Rhipicephalus microplus</name>
    <name type="common">Cattle tick</name>
    <name type="synonym">Boophilus microplus</name>
    <dbReference type="NCBI Taxonomy" id="6941"/>
    <lineage>
        <taxon>Eukaryota</taxon>
        <taxon>Metazoa</taxon>
        <taxon>Ecdysozoa</taxon>
        <taxon>Arthropoda</taxon>
        <taxon>Chelicerata</taxon>
        <taxon>Arachnida</taxon>
        <taxon>Acari</taxon>
        <taxon>Parasitiformes</taxon>
        <taxon>Ixodida</taxon>
        <taxon>Ixodoidea</taxon>
        <taxon>Ixodidae</taxon>
        <taxon>Rhipicephalinae</taxon>
        <taxon>Rhipicephalus</taxon>
        <taxon>Boophilus</taxon>
    </lineage>
</organism>
<dbReference type="InterPro" id="IPR013783">
    <property type="entry name" value="Ig-like_fold"/>
</dbReference>
<dbReference type="InterPro" id="IPR007110">
    <property type="entry name" value="Ig-like_dom"/>
</dbReference>
<dbReference type="InterPro" id="IPR013098">
    <property type="entry name" value="Ig_I-set"/>
</dbReference>
<dbReference type="SMART" id="SM00409">
    <property type="entry name" value="IG"/>
    <property type="match status" value="1"/>
</dbReference>
<dbReference type="SUPFAM" id="SSF48726">
    <property type="entry name" value="Immunoglobulin"/>
    <property type="match status" value="1"/>
</dbReference>
<name>A0A9J6DAS6_RHIMP</name>
<dbReference type="Proteomes" id="UP000821866">
    <property type="component" value="Chromosome 8"/>
</dbReference>
<evidence type="ECO:0000313" key="3">
    <source>
        <dbReference type="EMBL" id="KAH8018950.1"/>
    </source>
</evidence>
<dbReference type="InterPro" id="IPR003599">
    <property type="entry name" value="Ig_sub"/>
</dbReference>
<accession>A0A9J6DAS6</accession>
<sequence>MNGALHGRDGVPFPLQLSTSRASRAAGPLSRVEPIPVAPEPKFDILEPKYDAPLLSSRPIRAPPPPLVHPEQSRPSLFEPLSVRTSFCLETGQFQSPRSIIRTKTASPVWSPKKKAVVIAENPATASRRSQGPEDVFAVPGQPATLRALLTGCPAPRLRWFKDGLPVHGPDHVVGQPSGPAPWTAWLSIPEAFPEDSGVYVCTASNLVGNTSACCRLTVFGQLLSRADYSGRVATGCSPIRGPTKKGFDGHATVNVVGTTRRDDTVAG</sequence>
<dbReference type="Pfam" id="PF07679">
    <property type="entry name" value="I-set"/>
    <property type="match status" value="1"/>
</dbReference>
<feature type="domain" description="Ig-like" evidence="2">
    <location>
        <begin position="123"/>
        <end position="218"/>
    </location>
</feature>